<accession>A0A5B9FXA4</accession>
<evidence type="ECO:0000313" key="1">
    <source>
        <dbReference type="EMBL" id="QEE50969.1"/>
    </source>
</evidence>
<gene>
    <name evidence="1" type="ORF">FUA48_15705</name>
</gene>
<dbReference type="OrthoDB" id="8909581at2"/>
<proteinExistence type="predicted"/>
<organism evidence="1 2">
    <name type="scientific">Flavobacterium alkalisoli</name>
    <dbReference type="NCBI Taxonomy" id="2602769"/>
    <lineage>
        <taxon>Bacteria</taxon>
        <taxon>Pseudomonadati</taxon>
        <taxon>Bacteroidota</taxon>
        <taxon>Flavobacteriia</taxon>
        <taxon>Flavobacteriales</taxon>
        <taxon>Flavobacteriaceae</taxon>
        <taxon>Flavobacterium</taxon>
    </lineage>
</organism>
<dbReference type="RefSeq" id="WP_147584406.1">
    <property type="nucleotide sequence ID" value="NZ_CP042831.1"/>
</dbReference>
<dbReference type="Proteomes" id="UP000321222">
    <property type="component" value="Chromosome"/>
</dbReference>
<dbReference type="PANTHER" id="PTHR40257">
    <property type="match status" value="1"/>
</dbReference>
<evidence type="ECO:0000313" key="2">
    <source>
        <dbReference type="Proteomes" id="UP000321222"/>
    </source>
</evidence>
<reference evidence="1 2" key="1">
    <citation type="submission" date="2019-08" db="EMBL/GenBank/DDBJ databases">
        <title>Flavobacterium alkalisoli sp. nov., isolated from rhizosphere soil of Suaeda salsa.</title>
        <authorList>
            <person name="Sun J.-Q."/>
            <person name="Xu L."/>
        </authorList>
    </citation>
    <scope>NUCLEOTIDE SEQUENCE [LARGE SCALE GENOMIC DNA]</scope>
    <source>
        <strain evidence="1 2">XS-5</strain>
    </source>
</reference>
<dbReference type="AlphaFoldDB" id="A0A5B9FXA4"/>
<dbReference type="PANTHER" id="PTHR40257:SF1">
    <property type="entry name" value="DUF1330 DOMAIN-CONTAINING PROTEIN"/>
    <property type="match status" value="1"/>
</dbReference>
<evidence type="ECO:0008006" key="3">
    <source>
        <dbReference type="Google" id="ProtNLM"/>
    </source>
</evidence>
<dbReference type="Gene3D" id="3.30.70.100">
    <property type="match status" value="1"/>
</dbReference>
<sequence length="116" mass="13010">MIKFPEVAPGMGPVVMLNLVKFKDRKIYMEEYLPAFNTVTKELGVAGVNVRFLGEVVGNIIADESDEWDEVLLVEYPSAEVFRKIAESELYQTIANPLRIAGTAEIKLIMTRSIDC</sequence>
<keyword evidence="2" id="KW-1185">Reference proteome</keyword>
<dbReference type="SUPFAM" id="SSF54909">
    <property type="entry name" value="Dimeric alpha+beta barrel"/>
    <property type="match status" value="1"/>
</dbReference>
<dbReference type="EMBL" id="CP042831">
    <property type="protein sequence ID" value="QEE50969.1"/>
    <property type="molecule type" value="Genomic_DNA"/>
</dbReference>
<protein>
    <recommendedName>
        <fullName evidence="3">DUF1330 domain-containing protein</fullName>
    </recommendedName>
</protein>
<name>A0A5B9FXA4_9FLAO</name>
<dbReference type="KEGG" id="fak:FUA48_15705"/>
<dbReference type="InterPro" id="IPR011008">
    <property type="entry name" value="Dimeric_a/b-barrel"/>
</dbReference>